<comment type="caution">
    <text evidence="1">The sequence shown here is derived from an EMBL/GenBank/DDBJ whole genome shotgun (WGS) entry which is preliminary data.</text>
</comment>
<gene>
    <name evidence="1" type="ORF">SCF082_LOCUS2890</name>
</gene>
<evidence type="ECO:0000313" key="2">
    <source>
        <dbReference type="Proteomes" id="UP001642464"/>
    </source>
</evidence>
<evidence type="ECO:0000313" key="1">
    <source>
        <dbReference type="EMBL" id="CAK8991984.1"/>
    </source>
</evidence>
<accession>A0ABP0HS56</accession>
<dbReference type="EMBL" id="CAXAMM010001447">
    <property type="protein sequence ID" value="CAK8991984.1"/>
    <property type="molecule type" value="Genomic_DNA"/>
</dbReference>
<proteinExistence type="predicted"/>
<sequence>MAHMCVHCSFNGERGKCERVGAHHAPYCPRFKGTCKYCGCKGGFECVAKEHGHHQSFCPRFRGECKLCGIKGSYEEIAMLSPAHNRFCERYSNRCHFCGVVDGAVCGGHHQVRCSRFRGECKHCHVVGSCCHLSSCSCSLGTSCVSELCHHPRPTAHRGMSTALGLTAQLRAVESQPRGVTLRAWFVTVIQLVATASNLRAMWRCENYDESVQVLVSEDVSNEIESTKALVFDSHQTASV</sequence>
<protein>
    <submittedName>
        <fullName evidence="1">Uncharacterized protein</fullName>
    </submittedName>
</protein>
<reference evidence="1 2" key="1">
    <citation type="submission" date="2024-02" db="EMBL/GenBank/DDBJ databases">
        <authorList>
            <person name="Chen Y."/>
            <person name="Shah S."/>
            <person name="Dougan E. K."/>
            <person name="Thang M."/>
            <person name="Chan C."/>
        </authorList>
    </citation>
    <scope>NUCLEOTIDE SEQUENCE [LARGE SCALE GENOMIC DNA]</scope>
</reference>
<keyword evidence="2" id="KW-1185">Reference proteome</keyword>
<organism evidence="1 2">
    <name type="scientific">Durusdinium trenchii</name>
    <dbReference type="NCBI Taxonomy" id="1381693"/>
    <lineage>
        <taxon>Eukaryota</taxon>
        <taxon>Sar</taxon>
        <taxon>Alveolata</taxon>
        <taxon>Dinophyceae</taxon>
        <taxon>Suessiales</taxon>
        <taxon>Symbiodiniaceae</taxon>
        <taxon>Durusdinium</taxon>
    </lineage>
</organism>
<name>A0ABP0HS56_9DINO</name>
<dbReference type="Proteomes" id="UP001642464">
    <property type="component" value="Unassembled WGS sequence"/>
</dbReference>